<keyword evidence="3" id="KW-0732">Signal</keyword>
<accession>A0ABW2WKU0</accession>
<dbReference type="SMART" id="SM00062">
    <property type="entry name" value="PBPb"/>
    <property type="match status" value="1"/>
</dbReference>
<comment type="similarity">
    <text evidence="1">Belongs to the bacterial solute-binding protein 3 family.</text>
</comment>
<gene>
    <name evidence="6" type="ORF">ACFQ2K_04335</name>
</gene>
<evidence type="ECO:0000256" key="3">
    <source>
        <dbReference type="ARBA" id="ARBA00022729"/>
    </source>
</evidence>
<dbReference type="InterPro" id="IPR001638">
    <property type="entry name" value="Solute-binding_3/MltF_N"/>
</dbReference>
<evidence type="ECO:0000313" key="7">
    <source>
        <dbReference type="Proteomes" id="UP001596915"/>
    </source>
</evidence>
<dbReference type="EMBL" id="JBHTGL010000005">
    <property type="protein sequence ID" value="MFD0622154.1"/>
    <property type="molecule type" value="Genomic_DNA"/>
</dbReference>
<dbReference type="NCBIfam" id="NF047832">
    <property type="entry name" value="caspase_w_EACC1"/>
    <property type="match status" value="1"/>
</dbReference>
<protein>
    <submittedName>
        <fullName evidence="6">Caspase family protein</fullName>
    </submittedName>
</protein>
<feature type="compositionally biased region" description="Polar residues" evidence="4">
    <location>
        <begin position="251"/>
        <end position="262"/>
    </location>
</feature>
<feature type="domain" description="Solute-binding protein family 3/N-terminal" evidence="5">
    <location>
        <begin position="331"/>
        <end position="528"/>
    </location>
</feature>
<comment type="caution">
    <text evidence="6">The sequence shown here is derived from an EMBL/GenBank/DDBJ whole genome shotgun (WGS) entry which is preliminary data.</text>
</comment>
<sequence>MTDTRFPERATSRAVLIGTGTFHDPELPDIPAVQANLDALRQTLTHPVHGVFAPEHCVVVADPTDQATVGAALSRAVRECEDLLLVYYCGHGLLDEAGLLHFALTGTDSQNVSWSAIHLDLVKRMVGGARAKARVLVLDCCFAGKAISAMAGPRGLALGQLNLTGTYTLTSTTATAPSHAPPGAAHTAFTGAMLQALTIPGPLTLDEVHCHIDEELAGLGLPRPQRRSVGAVGELSLVRGPAREPEAPSTAGAQASTDADNGATTASASLRRIWAWRTIPAIAVLSVMALLGNQLWGDSNANSSLFSDDNVLVGLDGEADDSFFLTPKWANFSAFSLEAVEGVLKEANIESRPIRVDVQSSEQLLSLKNRAVDLNAALAMTSTRMEEVEFVGPIASGALGVLVQAKDAKSIRVIDDLHGKSVCTPEGSTVAQIMESEAYARIPVVKMPDSRSCIEALEKMEVVAVAGDTLLLSTVELEKGSQLRVVPNLTIGSPSQYGIALPKGHHKDCTRLRDGLLRYVSSGKWLKAFRDRLPNVGQHANELQPTADEIENLSCRG</sequence>
<proteinExistence type="inferred from homology"/>
<dbReference type="SUPFAM" id="SSF53850">
    <property type="entry name" value="Periplasmic binding protein-like II"/>
    <property type="match status" value="1"/>
</dbReference>
<dbReference type="InterPro" id="IPR051455">
    <property type="entry name" value="Bact_solute-bind_prot3"/>
</dbReference>
<keyword evidence="7" id="KW-1185">Reference proteome</keyword>
<dbReference type="Gene3D" id="3.40.50.1460">
    <property type="match status" value="1"/>
</dbReference>
<keyword evidence="2" id="KW-0813">Transport</keyword>
<evidence type="ECO:0000256" key="2">
    <source>
        <dbReference type="ARBA" id="ARBA00022448"/>
    </source>
</evidence>
<dbReference type="InterPro" id="IPR011600">
    <property type="entry name" value="Pept_C14_caspase"/>
</dbReference>
<dbReference type="Proteomes" id="UP001596915">
    <property type="component" value="Unassembled WGS sequence"/>
</dbReference>
<evidence type="ECO:0000256" key="1">
    <source>
        <dbReference type="ARBA" id="ARBA00010333"/>
    </source>
</evidence>
<dbReference type="SUPFAM" id="SSF52129">
    <property type="entry name" value="Caspase-like"/>
    <property type="match status" value="1"/>
</dbReference>
<dbReference type="PANTHER" id="PTHR30085:SF6">
    <property type="entry name" value="ABC TRANSPORTER GLUTAMINE-BINDING PROTEIN GLNH"/>
    <property type="match status" value="1"/>
</dbReference>
<evidence type="ECO:0000256" key="4">
    <source>
        <dbReference type="SAM" id="MobiDB-lite"/>
    </source>
</evidence>
<dbReference type="Pfam" id="PF00656">
    <property type="entry name" value="Peptidase_C14"/>
    <property type="match status" value="1"/>
</dbReference>
<evidence type="ECO:0000259" key="5">
    <source>
        <dbReference type="SMART" id="SM00062"/>
    </source>
</evidence>
<dbReference type="Gene3D" id="3.40.190.10">
    <property type="entry name" value="Periplasmic binding protein-like II"/>
    <property type="match status" value="2"/>
</dbReference>
<organism evidence="6 7">
    <name type="scientific">Streptomyces sanglieri</name>
    <dbReference type="NCBI Taxonomy" id="193460"/>
    <lineage>
        <taxon>Bacteria</taxon>
        <taxon>Bacillati</taxon>
        <taxon>Actinomycetota</taxon>
        <taxon>Actinomycetes</taxon>
        <taxon>Kitasatosporales</taxon>
        <taxon>Streptomycetaceae</taxon>
        <taxon>Streptomyces</taxon>
    </lineage>
</organism>
<reference evidence="7" key="1">
    <citation type="journal article" date="2019" name="Int. J. Syst. Evol. Microbiol.">
        <title>The Global Catalogue of Microorganisms (GCM) 10K type strain sequencing project: providing services to taxonomists for standard genome sequencing and annotation.</title>
        <authorList>
            <consortium name="The Broad Institute Genomics Platform"/>
            <consortium name="The Broad Institute Genome Sequencing Center for Infectious Disease"/>
            <person name="Wu L."/>
            <person name="Ma J."/>
        </authorList>
    </citation>
    <scope>NUCLEOTIDE SEQUENCE [LARGE SCALE GENOMIC DNA]</scope>
    <source>
        <strain evidence="7">JCM 12607</strain>
    </source>
</reference>
<dbReference type="PANTHER" id="PTHR30085">
    <property type="entry name" value="AMINO ACID ABC TRANSPORTER PERMEASE"/>
    <property type="match status" value="1"/>
</dbReference>
<name>A0ABW2WKU0_9ACTN</name>
<dbReference type="InterPro" id="IPR029030">
    <property type="entry name" value="Caspase-like_dom_sf"/>
</dbReference>
<evidence type="ECO:0000313" key="6">
    <source>
        <dbReference type="EMBL" id="MFD0622154.1"/>
    </source>
</evidence>
<feature type="region of interest" description="Disordered" evidence="4">
    <location>
        <begin position="238"/>
        <end position="262"/>
    </location>
</feature>